<dbReference type="InterPro" id="IPR036390">
    <property type="entry name" value="WH_DNA-bd_sf"/>
</dbReference>
<evidence type="ECO:0000313" key="5">
    <source>
        <dbReference type="Proteomes" id="UP000184543"/>
    </source>
</evidence>
<evidence type="ECO:0000256" key="3">
    <source>
        <dbReference type="ARBA" id="ARBA00023163"/>
    </source>
</evidence>
<dbReference type="PANTHER" id="PTHR38465">
    <property type="entry name" value="HTH-TYPE TRANSCRIPTIONAL REGULATOR MJ1563-RELATED"/>
    <property type="match status" value="1"/>
</dbReference>
<dbReference type="Proteomes" id="UP000184543">
    <property type="component" value="Unassembled WGS sequence"/>
</dbReference>
<dbReference type="OrthoDB" id="1807857at2"/>
<organism evidence="4 5">
    <name type="scientific">Pseudozobellia thermophila</name>
    <dbReference type="NCBI Taxonomy" id="192903"/>
    <lineage>
        <taxon>Bacteria</taxon>
        <taxon>Pseudomonadati</taxon>
        <taxon>Bacteroidota</taxon>
        <taxon>Flavobacteriia</taxon>
        <taxon>Flavobacteriales</taxon>
        <taxon>Flavobacteriaceae</taxon>
        <taxon>Pseudozobellia</taxon>
    </lineage>
</organism>
<keyword evidence="5" id="KW-1185">Reference proteome</keyword>
<dbReference type="InterPro" id="IPR036388">
    <property type="entry name" value="WH-like_DNA-bd_sf"/>
</dbReference>
<dbReference type="PANTHER" id="PTHR38465:SF1">
    <property type="entry name" value="HTH-TYPE TRANSCRIPTIONAL REGULATOR MJ1563-RELATED"/>
    <property type="match status" value="1"/>
</dbReference>
<proteinExistence type="predicted"/>
<sequence>MNKEEAKQQLIEELGVHFESEYSLPPLAARIFANLVITEEDGLTFEDCLTKQCASKSSVSTSLNLLLQMDFIKYFTKSGDRKRYFKIANKDAFFIGKLNAVLKKLEKESEMIKKVESYNIVHNPKKHEANKEKKKIYMKCVEDTKAIYRKAIEDLKNIQE</sequence>
<dbReference type="Gene3D" id="1.10.10.10">
    <property type="entry name" value="Winged helix-like DNA-binding domain superfamily/Winged helix DNA-binding domain"/>
    <property type="match status" value="1"/>
</dbReference>
<dbReference type="InterPro" id="IPR052362">
    <property type="entry name" value="HTH-GbsR_regulator"/>
</dbReference>
<keyword evidence="3" id="KW-0804">Transcription</keyword>
<keyword evidence="2 4" id="KW-0238">DNA-binding</keyword>
<accession>A0A1M6B0F7</accession>
<dbReference type="AlphaFoldDB" id="A0A1M6B0F7"/>
<dbReference type="RefSeq" id="WP_072987193.1">
    <property type="nucleotide sequence ID" value="NZ_FQYU01000001.1"/>
</dbReference>
<dbReference type="EMBL" id="FQYU01000001">
    <property type="protein sequence ID" value="SHI42215.1"/>
    <property type="molecule type" value="Genomic_DNA"/>
</dbReference>
<dbReference type="GO" id="GO:0003677">
    <property type="term" value="F:DNA binding"/>
    <property type="evidence" value="ECO:0007669"/>
    <property type="project" value="UniProtKB-KW"/>
</dbReference>
<name>A0A1M6B0F7_9FLAO</name>
<protein>
    <submittedName>
        <fullName evidence="4">DNA-binding transcriptional regulator GbsR, MarR family</fullName>
    </submittedName>
</protein>
<reference evidence="5" key="1">
    <citation type="submission" date="2016-11" db="EMBL/GenBank/DDBJ databases">
        <authorList>
            <person name="Varghese N."/>
            <person name="Submissions S."/>
        </authorList>
    </citation>
    <scope>NUCLEOTIDE SEQUENCE [LARGE SCALE GENOMIC DNA]</scope>
    <source>
        <strain evidence="5">DSM 19858</strain>
    </source>
</reference>
<evidence type="ECO:0000256" key="2">
    <source>
        <dbReference type="ARBA" id="ARBA00023125"/>
    </source>
</evidence>
<evidence type="ECO:0000256" key="1">
    <source>
        <dbReference type="ARBA" id="ARBA00023015"/>
    </source>
</evidence>
<gene>
    <name evidence="4" type="ORF">SAMN04488513_101245</name>
</gene>
<evidence type="ECO:0000313" key="4">
    <source>
        <dbReference type="EMBL" id="SHI42215.1"/>
    </source>
</evidence>
<dbReference type="STRING" id="192903.SAMN04488513_101245"/>
<keyword evidence="1" id="KW-0805">Transcription regulation</keyword>
<dbReference type="SUPFAM" id="SSF46785">
    <property type="entry name" value="Winged helix' DNA-binding domain"/>
    <property type="match status" value="1"/>
</dbReference>